<proteinExistence type="predicted"/>
<reference evidence="1" key="3">
    <citation type="submission" date="2023-03" db="UniProtKB">
        <authorList>
            <consortium name="EnsemblPlants"/>
        </authorList>
    </citation>
    <scope>IDENTIFICATION</scope>
    <source>
        <strain evidence="1">cv. Chiifu-401-42</strain>
    </source>
</reference>
<dbReference type="Gramene" id="Bra032769.1">
    <property type="protein sequence ID" value="Bra032769.1-P"/>
    <property type="gene ID" value="Bra032769"/>
</dbReference>
<evidence type="ECO:0000313" key="2">
    <source>
        <dbReference type="Proteomes" id="UP000011750"/>
    </source>
</evidence>
<dbReference type="EnsemblPlants" id="Bra032769.1">
    <property type="protein sequence ID" value="Bra032769.1-P"/>
    <property type="gene ID" value="Bra032769"/>
</dbReference>
<protein>
    <submittedName>
        <fullName evidence="1">Uncharacterized protein</fullName>
    </submittedName>
</protein>
<evidence type="ECO:0000313" key="1">
    <source>
        <dbReference type="EnsemblPlants" id="Bra032769.1-P"/>
    </source>
</evidence>
<reference evidence="1 2" key="1">
    <citation type="journal article" date="2011" name="Nat. Genet.">
        <title>The genome of the mesopolyploid crop species Brassica rapa.</title>
        <authorList>
            <consortium name="Brassica rapa Genome Sequencing Project Consortium"/>
            <person name="Wang X."/>
            <person name="Wang H."/>
            <person name="Wang J."/>
            <person name="Sun R."/>
            <person name="Wu J."/>
            <person name="Liu S."/>
            <person name="Bai Y."/>
            <person name="Mun J.H."/>
            <person name="Bancroft I."/>
            <person name="Cheng F."/>
            <person name="Huang S."/>
            <person name="Li X."/>
            <person name="Hua W."/>
            <person name="Wang J."/>
            <person name="Wang X."/>
            <person name="Freeling M."/>
            <person name="Pires J.C."/>
            <person name="Paterson A.H."/>
            <person name="Chalhoub B."/>
            <person name="Wang B."/>
            <person name="Hayward A."/>
            <person name="Sharpe A.G."/>
            <person name="Park B.S."/>
            <person name="Weisshaar B."/>
            <person name="Liu B."/>
            <person name="Li B."/>
            <person name="Liu B."/>
            <person name="Tong C."/>
            <person name="Song C."/>
            <person name="Duran C."/>
            <person name="Peng C."/>
            <person name="Geng C."/>
            <person name="Koh C."/>
            <person name="Lin C."/>
            <person name="Edwards D."/>
            <person name="Mu D."/>
            <person name="Shen D."/>
            <person name="Soumpourou E."/>
            <person name="Li F."/>
            <person name="Fraser F."/>
            <person name="Conant G."/>
            <person name="Lassalle G."/>
            <person name="King G.J."/>
            <person name="Bonnema G."/>
            <person name="Tang H."/>
            <person name="Wang H."/>
            <person name="Belcram H."/>
            <person name="Zhou H."/>
            <person name="Hirakawa H."/>
            <person name="Abe H."/>
            <person name="Guo H."/>
            <person name="Wang H."/>
            <person name="Jin H."/>
            <person name="Parkin I.A."/>
            <person name="Batley J."/>
            <person name="Kim J.S."/>
            <person name="Just J."/>
            <person name="Li J."/>
            <person name="Xu J."/>
            <person name="Deng J."/>
            <person name="Kim J.A."/>
            <person name="Li J."/>
            <person name="Yu J."/>
            <person name="Meng J."/>
            <person name="Wang J."/>
            <person name="Min J."/>
            <person name="Poulain J."/>
            <person name="Wang J."/>
            <person name="Hatakeyama K."/>
            <person name="Wu K."/>
            <person name="Wang L."/>
            <person name="Fang L."/>
            <person name="Trick M."/>
            <person name="Links M.G."/>
            <person name="Zhao M."/>
            <person name="Jin M."/>
            <person name="Ramchiary N."/>
            <person name="Drou N."/>
            <person name="Berkman P.J."/>
            <person name="Cai Q."/>
            <person name="Huang Q."/>
            <person name="Li R."/>
            <person name="Tabata S."/>
            <person name="Cheng S."/>
            <person name="Zhang S."/>
            <person name="Zhang S."/>
            <person name="Huang S."/>
            <person name="Sato S."/>
            <person name="Sun S."/>
            <person name="Kwon S.J."/>
            <person name="Choi S.R."/>
            <person name="Lee T.H."/>
            <person name="Fan W."/>
            <person name="Zhao X."/>
            <person name="Tan X."/>
            <person name="Xu X."/>
            <person name="Wang Y."/>
            <person name="Qiu Y."/>
            <person name="Yin Y."/>
            <person name="Li Y."/>
            <person name="Du Y."/>
            <person name="Liao Y."/>
            <person name="Lim Y."/>
            <person name="Narusaka Y."/>
            <person name="Wang Y."/>
            <person name="Wang Z."/>
            <person name="Li Z."/>
            <person name="Wang Z."/>
            <person name="Xiong Z."/>
            <person name="Zhang Z."/>
        </authorList>
    </citation>
    <scope>NUCLEOTIDE SEQUENCE [LARGE SCALE GENOMIC DNA]</scope>
    <source>
        <strain evidence="1 2">cv. Chiifu-401-42</strain>
    </source>
</reference>
<sequence length="71" mass="8018">MVEYLCGGRVAGNKDRSRSFEVRGGRRIDRRFGGVTASTSSKWSSVSVLILRGGVRSFVGEWLRHDRCIRM</sequence>
<dbReference type="HOGENOM" id="CLU_2743590_0_0_1"/>
<dbReference type="InParanoid" id="M4EVD6"/>
<keyword evidence="2" id="KW-1185">Reference proteome</keyword>
<name>M4EVD6_BRACM</name>
<dbReference type="Proteomes" id="UP000011750">
    <property type="component" value="Chromosome A04"/>
</dbReference>
<accession>M4EVD6</accession>
<organism evidence="1 2">
    <name type="scientific">Brassica campestris</name>
    <name type="common">Field mustard</name>
    <dbReference type="NCBI Taxonomy" id="3711"/>
    <lineage>
        <taxon>Eukaryota</taxon>
        <taxon>Viridiplantae</taxon>
        <taxon>Streptophyta</taxon>
        <taxon>Embryophyta</taxon>
        <taxon>Tracheophyta</taxon>
        <taxon>Spermatophyta</taxon>
        <taxon>Magnoliopsida</taxon>
        <taxon>eudicotyledons</taxon>
        <taxon>Gunneridae</taxon>
        <taxon>Pentapetalae</taxon>
        <taxon>rosids</taxon>
        <taxon>malvids</taxon>
        <taxon>Brassicales</taxon>
        <taxon>Brassicaceae</taxon>
        <taxon>Brassiceae</taxon>
        <taxon>Brassica</taxon>
    </lineage>
</organism>
<reference evidence="1 2" key="2">
    <citation type="journal article" date="2018" name="Hortic Res">
        <title>Improved Brassica rapa reference genome by single-molecule sequencing and chromosome conformation capture technologies.</title>
        <authorList>
            <person name="Zhang L."/>
            <person name="Cai X."/>
            <person name="Wu J."/>
            <person name="Liu M."/>
            <person name="Grob S."/>
            <person name="Cheng F."/>
            <person name="Liang J."/>
            <person name="Cai C."/>
            <person name="Liu Z."/>
            <person name="Liu B."/>
            <person name="Wang F."/>
            <person name="Li S."/>
            <person name="Liu F."/>
            <person name="Li X."/>
            <person name="Cheng L."/>
            <person name="Yang W."/>
            <person name="Li M.H."/>
            <person name="Grossniklaus U."/>
            <person name="Zheng H."/>
            <person name="Wang X."/>
        </authorList>
    </citation>
    <scope>NUCLEOTIDE SEQUENCE [LARGE SCALE GENOMIC DNA]</scope>
    <source>
        <strain evidence="1 2">cv. Chiifu-401-42</strain>
    </source>
</reference>
<dbReference type="AlphaFoldDB" id="M4EVD6"/>